<sequence length="301" mass="35695">MDLKKPYTLDEQIKKLKDHGVVISDDAFSRKVLQKVSYYRLSGYMLQYRLSTDSHEMIKGIRFEDIYTVYCFDEEIRSLLRQYIEKAEFFYKDLIGNKFAELKCQTSPYDQHYDVKNYYDKVGITKTLQNFTKEKSYYKDSAIVKHHFNKYADKMPVWVMLELMTCSSVSLFYHALYLSDKNVIASEVGISTATLENHLHALSVLRNKCSHGVRLYNSTMNPPVKFNKSFLRNNPTIRNDSLFAYILMLIKRLPSDDERKQFRDKLNRIVKKYEKDIDLNLIGFPKSYRELMYIKNLKNIT</sequence>
<proteinExistence type="predicted"/>
<protein>
    <submittedName>
        <fullName evidence="1">Abortive infection bacteriophage resistance protein</fullName>
    </submittedName>
</protein>
<dbReference type="Pfam" id="PF07751">
    <property type="entry name" value="Abi_2"/>
    <property type="match status" value="1"/>
</dbReference>
<reference evidence="1 2" key="2">
    <citation type="submission" date="2012-02" db="EMBL/GenBank/DDBJ databases">
        <title>Improved High-Quality Draft sequence of Eubacterium cellulosolvens 6.</title>
        <authorList>
            <consortium name="US DOE Joint Genome Institute"/>
            <person name="Lucas S."/>
            <person name="Han J."/>
            <person name="Lapidus A."/>
            <person name="Cheng J.-F."/>
            <person name="Goodwin L."/>
            <person name="Pitluck S."/>
            <person name="Peters L."/>
            <person name="Mikhailova N."/>
            <person name="Gu W."/>
            <person name="Detter J.C."/>
            <person name="Han C."/>
            <person name="Tapia R."/>
            <person name="Land M."/>
            <person name="Hauser L."/>
            <person name="Kyrpides N."/>
            <person name="Ivanova N."/>
            <person name="Pagani I."/>
            <person name="Johnson E."/>
            <person name="Mukhopadhyay B."/>
            <person name="Anderson I."/>
            <person name="Woyke T."/>
        </authorList>
    </citation>
    <scope>NUCLEOTIDE SEQUENCE [LARGE SCALE GENOMIC DNA]</scope>
    <source>
        <strain evidence="1 2">6</strain>
    </source>
</reference>
<dbReference type="Proteomes" id="UP000005753">
    <property type="component" value="Chromosome"/>
</dbReference>
<evidence type="ECO:0000313" key="1">
    <source>
        <dbReference type="EMBL" id="EIM57593.1"/>
    </source>
</evidence>
<dbReference type="HOGENOM" id="CLU_044962_2_1_9"/>
<dbReference type="InterPro" id="IPR011664">
    <property type="entry name" value="Abi_system_AbiD/AbiF-like"/>
</dbReference>
<organism evidence="1 2">
    <name type="scientific">Eubacterium cellulosolvens (strain ATCC 43171 / JCM 9499 / 6)</name>
    <name type="common">Cillobacterium cellulosolvens</name>
    <dbReference type="NCBI Taxonomy" id="633697"/>
    <lineage>
        <taxon>Bacteria</taxon>
        <taxon>Bacillati</taxon>
        <taxon>Bacillota</taxon>
        <taxon>Clostridia</taxon>
        <taxon>Eubacteriales</taxon>
        <taxon>Eubacteriaceae</taxon>
        <taxon>Eubacterium</taxon>
    </lineage>
</organism>
<evidence type="ECO:0000313" key="2">
    <source>
        <dbReference type="Proteomes" id="UP000005753"/>
    </source>
</evidence>
<name>I5AUX0_EUBC6</name>
<dbReference type="AlphaFoldDB" id="I5AUX0"/>
<dbReference type="eggNOG" id="COG4823">
    <property type="taxonomic scope" value="Bacteria"/>
</dbReference>
<gene>
    <name evidence="1" type="ORF">EubceDRAFT1_1816</name>
</gene>
<keyword evidence="2" id="KW-1185">Reference proteome</keyword>
<dbReference type="OrthoDB" id="5363652at2"/>
<reference evidence="1 2" key="1">
    <citation type="submission" date="2010-08" db="EMBL/GenBank/DDBJ databases">
        <authorList>
            <consortium name="US DOE Joint Genome Institute (JGI-PGF)"/>
            <person name="Lucas S."/>
            <person name="Copeland A."/>
            <person name="Lapidus A."/>
            <person name="Cheng J.-F."/>
            <person name="Bruce D."/>
            <person name="Goodwin L."/>
            <person name="Pitluck S."/>
            <person name="Land M.L."/>
            <person name="Hauser L."/>
            <person name="Chang Y.-J."/>
            <person name="Anderson I.J."/>
            <person name="Johnson E."/>
            <person name="Mulhopadhyay B."/>
            <person name="Kyrpides N."/>
            <person name="Woyke T.J."/>
        </authorList>
    </citation>
    <scope>NUCLEOTIDE SEQUENCE [LARGE SCALE GENOMIC DNA]</scope>
    <source>
        <strain evidence="1 2">6</strain>
    </source>
</reference>
<dbReference type="EMBL" id="CM001487">
    <property type="protein sequence ID" value="EIM57593.1"/>
    <property type="molecule type" value="Genomic_DNA"/>
</dbReference>
<accession>I5AUX0</accession>